<gene>
    <name evidence="2" type="ORF">WDS16_25595</name>
</gene>
<feature type="compositionally biased region" description="Polar residues" evidence="1">
    <location>
        <begin position="141"/>
        <end position="151"/>
    </location>
</feature>
<dbReference type="RefSeq" id="WP_338888782.1">
    <property type="nucleotide sequence ID" value="NZ_CP147846.1"/>
</dbReference>
<evidence type="ECO:0000313" key="3">
    <source>
        <dbReference type="Proteomes" id="UP001432000"/>
    </source>
</evidence>
<keyword evidence="3" id="KW-1185">Reference proteome</keyword>
<evidence type="ECO:0000313" key="2">
    <source>
        <dbReference type="EMBL" id="WXG68522.1"/>
    </source>
</evidence>
<sequence>MSRLALITYGSQLQWAFVRGFPSMLSFESHGRVMGTLEGRWRNLIRFTDFVGGPVLSWDRTVGAGQTLSAEVLVPWNGTAIYQEEAGETVAQGLVKLGREYWLADPEPGTEKMRGHSDYFASSHWDDVLAALFSKAVPPAGTNNPAASSVSGPEAAAGGAE</sequence>
<feature type="region of interest" description="Disordered" evidence="1">
    <location>
        <begin position="141"/>
        <end position="161"/>
    </location>
</feature>
<proteinExistence type="predicted"/>
<protein>
    <submittedName>
        <fullName evidence="2">Uncharacterized protein</fullName>
    </submittedName>
</protein>
<accession>A0ABZ2PH92</accession>
<dbReference type="Proteomes" id="UP001432000">
    <property type="component" value="Chromosome"/>
</dbReference>
<reference evidence="2 3" key="1">
    <citation type="submission" date="2024-03" db="EMBL/GenBank/DDBJ databases">
        <title>Natural products discovery in diverse microorganisms through a two-stage MS feature dereplication strategy.</title>
        <authorList>
            <person name="Zhang R."/>
        </authorList>
    </citation>
    <scope>NUCLEOTIDE SEQUENCE [LARGE SCALE GENOMIC DNA]</scope>
    <source>
        <strain evidence="2 3">18930</strain>
    </source>
</reference>
<name>A0ABZ2PH92_9NOCA</name>
<dbReference type="EMBL" id="CP147846">
    <property type="protein sequence ID" value="WXG68522.1"/>
    <property type="molecule type" value="Genomic_DNA"/>
</dbReference>
<evidence type="ECO:0000256" key="1">
    <source>
        <dbReference type="SAM" id="MobiDB-lite"/>
    </source>
</evidence>
<organism evidence="2 3">
    <name type="scientific">Rhodococcus sovatensis</name>
    <dbReference type="NCBI Taxonomy" id="1805840"/>
    <lineage>
        <taxon>Bacteria</taxon>
        <taxon>Bacillati</taxon>
        <taxon>Actinomycetota</taxon>
        <taxon>Actinomycetes</taxon>
        <taxon>Mycobacteriales</taxon>
        <taxon>Nocardiaceae</taxon>
        <taxon>Rhodococcus</taxon>
    </lineage>
</organism>